<comment type="catalytic activity">
    <reaction evidence="3">
        <text>L-seryl-[protein] + ATP = O-phospho-L-seryl-[protein] + ADP + H(+)</text>
        <dbReference type="Rhea" id="RHEA:17989"/>
        <dbReference type="Rhea" id="RHEA-COMP:9863"/>
        <dbReference type="Rhea" id="RHEA-COMP:11604"/>
        <dbReference type="ChEBI" id="CHEBI:15378"/>
        <dbReference type="ChEBI" id="CHEBI:29999"/>
        <dbReference type="ChEBI" id="CHEBI:30616"/>
        <dbReference type="ChEBI" id="CHEBI:83421"/>
        <dbReference type="ChEBI" id="CHEBI:456216"/>
        <dbReference type="EC" id="2.7.11.1"/>
    </reaction>
</comment>
<organism evidence="7 8">
    <name type="scientific">Ceratocystis pirilliformis</name>
    <dbReference type="NCBI Taxonomy" id="259994"/>
    <lineage>
        <taxon>Eukaryota</taxon>
        <taxon>Fungi</taxon>
        <taxon>Dikarya</taxon>
        <taxon>Ascomycota</taxon>
        <taxon>Pezizomycotina</taxon>
        <taxon>Sordariomycetes</taxon>
        <taxon>Hypocreomycetidae</taxon>
        <taxon>Microascales</taxon>
        <taxon>Ceratocystidaceae</taxon>
        <taxon>Ceratocystis</taxon>
    </lineage>
</organism>
<dbReference type="Proteomes" id="UP001583280">
    <property type="component" value="Unassembled WGS sequence"/>
</dbReference>
<dbReference type="PANTHER" id="PTHR21310">
    <property type="entry name" value="AMINOGLYCOSIDE PHOSPHOTRANSFERASE-RELATED-RELATED"/>
    <property type="match status" value="1"/>
</dbReference>
<feature type="region of interest" description="Disordered" evidence="4">
    <location>
        <begin position="448"/>
        <end position="507"/>
    </location>
</feature>
<feature type="region of interest" description="Disordered" evidence="4">
    <location>
        <begin position="364"/>
        <end position="413"/>
    </location>
</feature>
<dbReference type="PANTHER" id="PTHR21310:SF55">
    <property type="entry name" value="AMINOGLYCOSIDE PHOSPHOTRANSFERASE DOMAIN-CONTAINING PROTEIN"/>
    <property type="match status" value="1"/>
</dbReference>
<evidence type="ECO:0000256" key="2">
    <source>
        <dbReference type="ARBA" id="ARBA00047899"/>
    </source>
</evidence>
<comment type="caution">
    <text evidence="7">The sequence shown here is derived from an EMBL/GenBank/DDBJ whole genome shotgun (WGS) entry which is preliminary data.</text>
</comment>
<keyword evidence="5" id="KW-0472">Membrane</keyword>
<feature type="region of interest" description="Disordered" evidence="4">
    <location>
        <begin position="542"/>
        <end position="571"/>
    </location>
</feature>
<reference evidence="7 8" key="1">
    <citation type="journal article" date="2024" name="IMA Fungus">
        <title>IMA Genome - F19 : A genome assembly and annotation guide to empower mycologists, including annotated draft genome sequences of Ceratocystis pirilliformis, Diaporthe australafricana, Fusarium ophioides, Paecilomyces lecythidis, and Sporothrix stenoceras.</title>
        <authorList>
            <person name="Aylward J."/>
            <person name="Wilson A.M."/>
            <person name="Visagie C.M."/>
            <person name="Spraker J."/>
            <person name="Barnes I."/>
            <person name="Buitendag C."/>
            <person name="Ceriani C."/>
            <person name="Del Mar Angel L."/>
            <person name="du Plessis D."/>
            <person name="Fuchs T."/>
            <person name="Gasser K."/>
            <person name="Kramer D."/>
            <person name="Li W."/>
            <person name="Munsamy K."/>
            <person name="Piso A."/>
            <person name="Price J.L."/>
            <person name="Sonnekus B."/>
            <person name="Thomas C."/>
            <person name="van der Nest A."/>
            <person name="van Dijk A."/>
            <person name="van Heerden A."/>
            <person name="van Vuuren N."/>
            <person name="Yilmaz N."/>
            <person name="Duong T.A."/>
            <person name="van der Merwe N.A."/>
            <person name="Wingfield M.J."/>
            <person name="Wingfield B.D."/>
        </authorList>
    </citation>
    <scope>NUCLEOTIDE SEQUENCE [LARGE SCALE GENOMIC DNA]</scope>
    <source>
        <strain evidence="7 8">CMW 12675</strain>
    </source>
</reference>
<evidence type="ECO:0000256" key="1">
    <source>
        <dbReference type="ARBA" id="ARBA00012513"/>
    </source>
</evidence>
<keyword evidence="8" id="KW-1185">Reference proteome</keyword>
<dbReference type="InterPro" id="IPR011009">
    <property type="entry name" value="Kinase-like_dom_sf"/>
</dbReference>
<feature type="compositionally biased region" description="Polar residues" evidence="4">
    <location>
        <begin position="333"/>
        <end position="343"/>
    </location>
</feature>
<dbReference type="InterPro" id="IPR008266">
    <property type="entry name" value="Tyr_kinase_AS"/>
</dbReference>
<evidence type="ECO:0000313" key="8">
    <source>
        <dbReference type="Proteomes" id="UP001583280"/>
    </source>
</evidence>
<gene>
    <name evidence="7" type="ORF">Cpir12675_004770</name>
</gene>
<feature type="domain" description="Aminoglycoside phosphotransferase" evidence="6">
    <location>
        <begin position="606"/>
        <end position="816"/>
    </location>
</feature>
<keyword evidence="5" id="KW-1133">Transmembrane helix</keyword>
<dbReference type="EC" id="2.7.11.1" evidence="1"/>
<evidence type="ECO:0000256" key="3">
    <source>
        <dbReference type="ARBA" id="ARBA00048679"/>
    </source>
</evidence>
<dbReference type="PROSITE" id="PS00109">
    <property type="entry name" value="PROTEIN_KINASE_TYR"/>
    <property type="match status" value="1"/>
</dbReference>
<proteinExistence type="predicted"/>
<dbReference type="InterPro" id="IPR051678">
    <property type="entry name" value="AGP_Transferase"/>
</dbReference>
<feature type="compositionally biased region" description="Basic and acidic residues" evidence="4">
    <location>
        <begin position="364"/>
        <end position="393"/>
    </location>
</feature>
<evidence type="ECO:0000256" key="4">
    <source>
        <dbReference type="SAM" id="MobiDB-lite"/>
    </source>
</evidence>
<feature type="compositionally biased region" description="Polar residues" evidence="4">
    <location>
        <begin position="492"/>
        <end position="507"/>
    </location>
</feature>
<dbReference type="InterPro" id="IPR002575">
    <property type="entry name" value="Aminoglycoside_PTrfase"/>
</dbReference>
<feature type="compositionally biased region" description="Basic and acidic residues" evidence="4">
    <location>
        <begin position="140"/>
        <end position="149"/>
    </location>
</feature>
<evidence type="ECO:0000313" key="7">
    <source>
        <dbReference type="EMBL" id="KAL1891911.1"/>
    </source>
</evidence>
<dbReference type="SUPFAM" id="SSF56112">
    <property type="entry name" value="Protein kinase-like (PK-like)"/>
    <property type="match status" value="1"/>
</dbReference>
<feature type="region of interest" description="Disordered" evidence="4">
    <location>
        <begin position="175"/>
        <end position="210"/>
    </location>
</feature>
<evidence type="ECO:0000259" key="6">
    <source>
        <dbReference type="Pfam" id="PF01636"/>
    </source>
</evidence>
<dbReference type="Gene3D" id="3.90.1200.10">
    <property type="match status" value="1"/>
</dbReference>
<accession>A0ABR3YVJ9</accession>
<feature type="compositionally biased region" description="Basic and acidic residues" evidence="4">
    <location>
        <begin position="299"/>
        <end position="310"/>
    </location>
</feature>
<keyword evidence="5" id="KW-0812">Transmembrane</keyword>
<protein>
    <recommendedName>
        <fullName evidence="1">non-specific serine/threonine protein kinase</fullName>
        <ecNumber evidence="1">2.7.11.1</ecNumber>
    </recommendedName>
</protein>
<dbReference type="EMBL" id="JAWDJO010000143">
    <property type="protein sequence ID" value="KAL1891911.1"/>
    <property type="molecule type" value="Genomic_DNA"/>
</dbReference>
<evidence type="ECO:0000256" key="5">
    <source>
        <dbReference type="SAM" id="Phobius"/>
    </source>
</evidence>
<dbReference type="Pfam" id="PF01636">
    <property type="entry name" value="APH"/>
    <property type="match status" value="1"/>
</dbReference>
<feature type="transmembrane region" description="Helical" evidence="5">
    <location>
        <begin position="39"/>
        <end position="59"/>
    </location>
</feature>
<name>A0ABR3YVJ9_9PEZI</name>
<comment type="catalytic activity">
    <reaction evidence="2">
        <text>L-threonyl-[protein] + ATP = O-phospho-L-threonyl-[protein] + ADP + H(+)</text>
        <dbReference type="Rhea" id="RHEA:46608"/>
        <dbReference type="Rhea" id="RHEA-COMP:11060"/>
        <dbReference type="Rhea" id="RHEA-COMP:11605"/>
        <dbReference type="ChEBI" id="CHEBI:15378"/>
        <dbReference type="ChEBI" id="CHEBI:30013"/>
        <dbReference type="ChEBI" id="CHEBI:30616"/>
        <dbReference type="ChEBI" id="CHEBI:61977"/>
        <dbReference type="ChEBI" id="CHEBI:456216"/>
        <dbReference type="EC" id="2.7.11.1"/>
    </reaction>
</comment>
<feature type="region of interest" description="Disordered" evidence="4">
    <location>
        <begin position="121"/>
        <end position="162"/>
    </location>
</feature>
<feature type="region of interest" description="Disordered" evidence="4">
    <location>
        <begin position="270"/>
        <end position="350"/>
    </location>
</feature>
<sequence length="845" mass="92653">MSAVTQVLKTLLLSTLKLIFSRIPSLLSNMDSIQPRQMGIGSLAFGIFFLCTLICYAPVPVRILVYLGTISVIFYLDKCLSQAKYTNSQSQDESWELSGKTKPTISLDIDQGSLHSHAKITPKPQHQQCCQHDGGVGDKYQPKEPHVQRDQPGGSIPPSLSSKVSQNAFESLADASASVECQSPDVSDPASARGPIEPYADPSAATSQPKASLVHFKEKNEGRAGNRARIKIANKAKVKVETAVSSDAYHSLNSGIPGDATLENGDVDAADSLESKKPSPNNATAVGPELTGAQNSDKVLVDKQPVDPRVPETLGATGGSNTVQPDKGESNGEVINNLDSGPNASADILGGVEGGIKEFGKDIEENSGDVERDGENAMKNKQHEHTNVEGNTRKERKRSQDGGGADEDGGTTVATMLGSTKADAGANMASAEITATGETAIANDDAKATGSTACDGQAGQEAISKNSPAENLDVKPSGTQSPEATKSDGDENANNSSKLRGEQSYQTLGDSESFAAAKNAIKWDMPSNFPWVSFQTQHLLKRHKSQQSRKDRHCKLHKSHKHHKKQSLRHKKSFTEGETIVDANGGRVALCENGDILKEGPKVRLNEEIAMDFIAKHCPSITVPKVLRSEYGKYGRIYMTKVPGVVLSDVWLQFNEETKLRVCRDIWALVEEMRNVKRPEGHFPERKYVTMDGGYTFDPLLGVHDDPTPPLFNDQIFRERIEQRYLNAHQWESMRRSRCKKSPSLIPTSQQKVTREILHLPHCEKEVLTHGDLAPRNILVDPDTALITAILDWESAGWYPDYWEWAKILNPWNDPDWKCHMKATSPFKDQNWDVSGIMFARRLLH</sequence>